<comment type="caution">
    <text evidence="1">The sequence shown here is derived from an EMBL/GenBank/DDBJ whole genome shotgun (WGS) entry which is preliminary data.</text>
</comment>
<protein>
    <submittedName>
        <fullName evidence="1">Extracellular solute-binding protein</fullName>
    </submittedName>
</protein>
<dbReference type="Pfam" id="PF13416">
    <property type="entry name" value="SBP_bac_8"/>
    <property type="match status" value="1"/>
</dbReference>
<proteinExistence type="predicted"/>
<keyword evidence="2" id="KW-1185">Reference proteome</keyword>
<organism evidence="1 2">
    <name type="scientific">Lysobacter arvi</name>
    <dbReference type="NCBI Taxonomy" id="3038776"/>
    <lineage>
        <taxon>Bacteria</taxon>
        <taxon>Pseudomonadati</taxon>
        <taxon>Pseudomonadota</taxon>
        <taxon>Gammaproteobacteria</taxon>
        <taxon>Lysobacterales</taxon>
        <taxon>Lysobacteraceae</taxon>
        <taxon>Lysobacter</taxon>
    </lineage>
</organism>
<reference evidence="1 2" key="1">
    <citation type="submission" date="2023-04" db="EMBL/GenBank/DDBJ databases">
        <title>Lysobacter sp. strain UC isolated from soil sample.</title>
        <authorList>
            <person name="Choksket S."/>
            <person name="Harshvardhan F."/>
            <person name="Rana R."/>
            <person name="Patil P.B."/>
            <person name="Korpole S."/>
        </authorList>
    </citation>
    <scope>NUCLEOTIDE SEQUENCE [LARGE SCALE GENOMIC DNA]</scope>
    <source>
        <strain evidence="1 2">UC</strain>
    </source>
</reference>
<name>A0ABU1CJ68_9GAMM</name>
<sequence length="172" mass="18744">GFDKFPTDTAGFLELCRGLKKNNTPAGFALGHATGDGNTWCHWALWAHGGNLVDANEKIVINSPETAKALEYVKSLYETFVPGTVSWNDSSNNKAFLAGDLYLTNNGISIYAAAKKDNPKLAEDMDHAVWPVGPVGKPTEFQLAYPILAFKYSKAPNACKAFISFMMEASNY</sequence>
<dbReference type="InterPro" id="IPR006059">
    <property type="entry name" value="SBP"/>
</dbReference>
<accession>A0ABU1CJ68</accession>
<dbReference type="EMBL" id="JARUHG010000044">
    <property type="protein sequence ID" value="MDR0184980.1"/>
    <property type="molecule type" value="Genomic_DNA"/>
</dbReference>
<dbReference type="Gene3D" id="3.40.190.10">
    <property type="entry name" value="Periplasmic binding protein-like II"/>
    <property type="match status" value="1"/>
</dbReference>
<dbReference type="Proteomes" id="UP001233535">
    <property type="component" value="Unassembled WGS sequence"/>
</dbReference>
<evidence type="ECO:0000313" key="1">
    <source>
        <dbReference type="EMBL" id="MDR0184980.1"/>
    </source>
</evidence>
<feature type="non-terminal residue" evidence="1">
    <location>
        <position position="172"/>
    </location>
</feature>
<feature type="non-terminal residue" evidence="1">
    <location>
        <position position="1"/>
    </location>
</feature>
<gene>
    <name evidence="1" type="ORF">P8609_18700</name>
</gene>
<dbReference type="RefSeq" id="WP_309264075.1">
    <property type="nucleotide sequence ID" value="NZ_JARUHG010000044.1"/>
</dbReference>
<evidence type="ECO:0000313" key="2">
    <source>
        <dbReference type="Proteomes" id="UP001233535"/>
    </source>
</evidence>
<dbReference type="SUPFAM" id="SSF53850">
    <property type="entry name" value="Periplasmic binding protein-like II"/>
    <property type="match status" value="1"/>
</dbReference>